<reference evidence="2" key="1">
    <citation type="journal article" date="2023" name="Mol. Ecol. Resour.">
        <title>Chromosome-level genome assembly of a triploid poplar Populus alba 'Berolinensis'.</title>
        <authorList>
            <person name="Chen S."/>
            <person name="Yu Y."/>
            <person name="Wang X."/>
            <person name="Wang S."/>
            <person name="Zhang T."/>
            <person name="Zhou Y."/>
            <person name="He R."/>
            <person name="Meng N."/>
            <person name="Wang Y."/>
            <person name="Liu W."/>
            <person name="Liu Z."/>
            <person name="Liu J."/>
            <person name="Guo Q."/>
            <person name="Huang H."/>
            <person name="Sederoff R.R."/>
            <person name="Wang G."/>
            <person name="Qu G."/>
            <person name="Chen S."/>
        </authorList>
    </citation>
    <scope>NUCLEOTIDE SEQUENCE</scope>
    <source>
        <strain evidence="2">SC-2020</strain>
    </source>
</reference>
<feature type="transmembrane region" description="Helical" evidence="1">
    <location>
        <begin position="20"/>
        <end position="43"/>
    </location>
</feature>
<dbReference type="AlphaFoldDB" id="A0AAD6LMG5"/>
<keyword evidence="1" id="KW-0472">Membrane</keyword>
<dbReference type="EMBL" id="JAQIZT010000015">
    <property type="protein sequence ID" value="KAJ6969769.1"/>
    <property type="molecule type" value="Genomic_DNA"/>
</dbReference>
<gene>
    <name evidence="2" type="ORF">NC653_034347</name>
</gene>
<comment type="caution">
    <text evidence="2">The sequence shown here is derived from an EMBL/GenBank/DDBJ whole genome shotgun (WGS) entry which is preliminary data.</text>
</comment>
<evidence type="ECO:0000313" key="2">
    <source>
        <dbReference type="EMBL" id="KAJ6969769.1"/>
    </source>
</evidence>
<keyword evidence="3" id="KW-1185">Reference proteome</keyword>
<keyword evidence="1" id="KW-0812">Transmembrane</keyword>
<dbReference type="Proteomes" id="UP001164929">
    <property type="component" value="Chromosome 15"/>
</dbReference>
<keyword evidence="1" id="KW-1133">Transmembrane helix</keyword>
<proteinExistence type="predicted"/>
<organism evidence="2 3">
    <name type="scientific">Populus alba x Populus x berolinensis</name>
    <dbReference type="NCBI Taxonomy" id="444605"/>
    <lineage>
        <taxon>Eukaryota</taxon>
        <taxon>Viridiplantae</taxon>
        <taxon>Streptophyta</taxon>
        <taxon>Embryophyta</taxon>
        <taxon>Tracheophyta</taxon>
        <taxon>Spermatophyta</taxon>
        <taxon>Magnoliopsida</taxon>
        <taxon>eudicotyledons</taxon>
        <taxon>Gunneridae</taxon>
        <taxon>Pentapetalae</taxon>
        <taxon>rosids</taxon>
        <taxon>fabids</taxon>
        <taxon>Malpighiales</taxon>
        <taxon>Salicaceae</taxon>
        <taxon>Saliceae</taxon>
        <taxon>Populus</taxon>
    </lineage>
</organism>
<sequence>MDGYNLYPPAQDFATGGQSLAVKGGVAGGLLFLLLAFIIYVFLKSRNCTMNCDMKVGDASGRPVEEA</sequence>
<protein>
    <submittedName>
        <fullName evidence="2">Uncharacterized protein</fullName>
    </submittedName>
</protein>
<accession>A0AAD6LMG5</accession>
<name>A0AAD6LMG5_9ROSI</name>
<evidence type="ECO:0000313" key="3">
    <source>
        <dbReference type="Proteomes" id="UP001164929"/>
    </source>
</evidence>
<evidence type="ECO:0000256" key="1">
    <source>
        <dbReference type="SAM" id="Phobius"/>
    </source>
</evidence>